<sequence>MAFPTPPEPETELGRYRILASTAGMGTMDEEQSFKLLDVYVNTGSNFIDTANNYQDEDSELYLGR</sequence>
<dbReference type="InterPro" id="IPR023210">
    <property type="entry name" value="NADP_OxRdtase_dom"/>
</dbReference>
<protein>
    <recommendedName>
        <fullName evidence="2">NADP-dependent oxidoreductase domain-containing protein</fullName>
    </recommendedName>
</protein>
<name>A0A0B7KKU6_BIOOC</name>
<gene>
    <name evidence="3" type="ORF">BN869_000012125_1</name>
</gene>
<evidence type="ECO:0000256" key="1">
    <source>
        <dbReference type="ARBA" id="ARBA00023002"/>
    </source>
</evidence>
<dbReference type="EMBL" id="CDPU01000060">
    <property type="protein sequence ID" value="CEO56067.1"/>
    <property type="molecule type" value="Genomic_DNA"/>
</dbReference>
<accession>A0A0B7KKU6</accession>
<reference evidence="3" key="1">
    <citation type="submission" date="2015-01" db="EMBL/GenBank/DDBJ databases">
        <authorList>
            <person name="Durling Mikael"/>
        </authorList>
    </citation>
    <scope>NUCLEOTIDE SEQUENCE</scope>
</reference>
<dbReference type="Pfam" id="PF00248">
    <property type="entry name" value="Aldo_ket_red"/>
    <property type="match status" value="1"/>
</dbReference>
<dbReference type="AlphaFoldDB" id="A0A0B7KKU6"/>
<keyword evidence="1" id="KW-0560">Oxidoreductase</keyword>
<organism evidence="3">
    <name type="scientific">Bionectria ochroleuca</name>
    <name type="common">Gliocladium roseum</name>
    <dbReference type="NCBI Taxonomy" id="29856"/>
    <lineage>
        <taxon>Eukaryota</taxon>
        <taxon>Fungi</taxon>
        <taxon>Dikarya</taxon>
        <taxon>Ascomycota</taxon>
        <taxon>Pezizomycotina</taxon>
        <taxon>Sordariomycetes</taxon>
        <taxon>Hypocreomycetidae</taxon>
        <taxon>Hypocreales</taxon>
        <taxon>Bionectriaceae</taxon>
        <taxon>Clonostachys</taxon>
    </lineage>
</organism>
<dbReference type="InterPro" id="IPR036812">
    <property type="entry name" value="NAD(P)_OxRdtase_dom_sf"/>
</dbReference>
<proteinExistence type="predicted"/>
<dbReference type="Gene3D" id="3.20.20.100">
    <property type="entry name" value="NADP-dependent oxidoreductase domain"/>
    <property type="match status" value="1"/>
</dbReference>
<feature type="domain" description="NADP-dependent oxidoreductase" evidence="2">
    <location>
        <begin position="25"/>
        <end position="65"/>
    </location>
</feature>
<evidence type="ECO:0000313" key="3">
    <source>
        <dbReference type="EMBL" id="CEO56067.1"/>
    </source>
</evidence>
<evidence type="ECO:0000259" key="2">
    <source>
        <dbReference type="Pfam" id="PF00248"/>
    </source>
</evidence>
<dbReference type="GO" id="GO:0016491">
    <property type="term" value="F:oxidoreductase activity"/>
    <property type="evidence" value="ECO:0007669"/>
    <property type="project" value="UniProtKB-KW"/>
</dbReference>
<dbReference type="SUPFAM" id="SSF51430">
    <property type="entry name" value="NAD(P)-linked oxidoreductase"/>
    <property type="match status" value="1"/>
</dbReference>